<keyword evidence="6" id="KW-0677">Repeat</keyword>
<evidence type="ECO:0000256" key="4">
    <source>
        <dbReference type="ARBA" id="ARBA00022692"/>
    </source>
</evidence>
<dbReference type="InterPro" id="IPR000483">
    <property type="entry name" value="Cys-rich_flank_reg_C"/>
</dbReference>
<dbReference type="PANTHER" id="PTHR24366">
    <property type="entry name" value="IG(IMMUNOGLOBULIN) AND LRR(LEUCINE RICH REPEAT) DOMAINS"/>
    <property type="match status" value="1"/>
</dbReference>
<dbReference type="GO" id="GO:0007165">
    <property type="term" value="P:signal transduction"/>
    <property type="evidence" value="ECO:0007669"/>
    <property type="project" value="InterPro"/>
</dbReference>
<dbReference type="FunFam" id="3.80.10.10:FF:000770">
    <property type="entry name" value="Uncharacterized protein"/>
    <property type="match status" value="1"/>
</dbReference>
<comment type="similarity">
    <text evidence="2">Belongs to the Toll-like receptor family.</text>
</comment>
<name>A0A9N9RQZ6_9DIPT</name>
<keyword evidence="16" id="KW-1185">Reference proteome</keyword>
<evidence type="ECO:0000313" key="15">
    <source>
        <dbReference type="EMBL" id="CAG9802001.1"/>
    </source>
</evidence>
<feature type="chain" id="PRO_5040508774" description="TIR domain-containing protein" evidence="13">
    <location>
        <begin position="20"/>
        <end position="1494"/>
    </location>
</feature>
<evidence type="ECO:0000256" key="3">
    <source>
        <dbReference type="ARBA" id="ARBA00022614"/>
    </source>
</evidence>
<sequence length="1494" mass="169451">MKKWIIIYFALHCLCYVNSTNKLVDSSYVQQQQQKVECMWKRQGSSSAATQHNSIDGSDNNRYLSCRMKTISGLDGLIKNLTTYNSQNQIVNALKLECSDVLFAESSLVVENNVNNGIGDYGAFNKHLHELTIQFCKIKYVPSMTFKSLKNLKSLTLQTHNADWSTINLELHSETFSGLSELRRLNLADNNIWTLPNGIFCPLFTLKYLNLSKNHLNDVSQVGFSLKNAATPSGGNDNDLFTGSPPSAASTQASCNSGVEQLDLSYNNLISIPNNCFNALKNLNFLHLDSNQLTILDDNSFQGLDKLQFLNITNNRLIALPPELFEKTKELKRLYIGNNSLAVLAPGLFEKLDQLEVLDLSFNELTSSWINRDTFLGLSRLIVLKLNNNKMTKIDQFVFRELYELQALNLEFNQIEMIAQNAFIDLRNLHQLLLSNNQLKIIESKHFAGLHSLNQLILESNEISNIHPNAFDNLTNAVVDLSLNDNKLKRIPDSIRKLRNLQALDLGKNQITEIESDSFDGLEQLAGLRLTDNQITTITKGAFVALKSIHVLNFASNKIKHIDQSSFLTNEKLRAIRLDSNALEDISSAFTSLSSLVLLNVSNNNIKWFDFSHLPSSLEWLDIHNNNITELGNYFDVTSQLKINYMDVSNNKIRKIKNDLIPKNITTINLSNNLIDDIPSGTFLNKKHIRKIFLNGNMIKKLQITSLIVSKFDILREAPEIYLAGNPLHCDCHLEWLRNINELSEQRRQLPKLIDMNKIKCTMEHNHEIMMSRSSNDDVAIKPFNELSSNDFLCKYENHCHTLCQCCQNDQNSEDDDDDDDDAPSSECKCKMTCPDQCSCYHDNTWNKNIVDCGNANIQSFPQRIPIDVTTLYIDGNNLTHLSHHQFVGKNRLEVLYLNDSNIHTIANGTFDELKSLRVLHLNRNQLKRLHGNEFKELMLLNEIYLDHNRLSHIGDNTFNHMKFLRSIDLSDNRLVDFNPITQLATSSRSGMLQQVYLDGDNKWNCDCKSLVQLIEWIRNRSNNFNVQRMLCNDNRIVGDVLNNCELLKNTNIFGEVATPPSSLNSLQQEHSTIVAGNGNGNPIYRHNIFGGSGGIGSGGYIPLFAAVLVTIITSALLIALVCIFRQDVKLWAFSKYGLRFGGDGTTKNSGSNKKKATTLAAQHLRYNNGTTAIDDEEYFTEKVYDAYFIYSINDTDLLTQILLPEMQNLGYNISSFNHHNKPIMTRDNFQVTNYLIDTLKAGTDASHKIVIVLSFNFLQTEWCDSNFRCAMQALIESLMNQRKNKNIILILTVPVQIIQMDPLLQLLIRTCTVICWGEKRFWTKLRYALPDVSSDKKYIQGDNRYTPAPTSTLQRGPMMMAVNSTGSNNQPSDWYNLSPVVCSGYSMPINQYQDHHQQQQYHQQFYTNENEMPNNLRGASYDYEQPDYNTRGPQSIGGSSTCLGHVYSTIPETPPLSSSSNASTPTLSHKHGKASHLIEQQQHCDSSNNDHFV</sequence>
<dbReference type="PROSITE" id="PS51450">
    <property type="entry name" value="LRR"/>
    <property type="match status" value="7"/>
</dbReference>
<dbReference type="Proteomes" id="UP001153620">
    <property type="component" value="Chromosome 2"/>
</dbReference>
<organism evidence="15 16">
    <name type="scientific">Chironomus riparius</name>
    <dbReference type="NCBI Taxonomy" id="315576"/>
    <lineage>
        <taxon>Eukaryota</taxon>
        <taxon>Metazoa</taxon>
        <taxon>Ecdysozoa</taxon>
        <taxon>Arthropoda</taxon>
        <taxon>Hexapoda</taxon>
        <taxon>Insecta</taxon>
        <taxon>Pterygota</taxon>
        <taxon>Neoptera</taxon>
        <taxon>Endopterygota</taxon>
        <taxon>Diptera</taxon>
        <taxon>Nematocera</taxon>
        <taxon>Chironomoidea</taxon>
        <taxon>Chironomidae</taxon>
        <taxon>Chironominae</taxon>
        <taxon>Chironomus</taxon>
    </lineage>
</organism>
<evidence type="ECO:0000313" key="16">
    <source>
        <dbReference type="Proteomes" id="UP001153620"/>
    </source>
</evidence>
<dbReference type="SMART" id="SM00365">
    <property type="entry name" value="LRR_SD22"/>
    <property type="match status" value="7"/>
</dbReference>
<feature type="region of interest" description="Disordered" evidence="11">
    <location>
        <begin position="1412"/>
        <end position="1494"/>
    </location>
</feature>
<dbReference type="SUPFAM" id="SSF52200">
    <property type="entry name" value="Toll/Interleukin receptor TIR domain"/>
    <property type="match status" value="1"/>
</dbReference>
<dbReference type="Gene3D" id="3.80.10.10">
    <property type="entry name" value="Ribonuclease Inhibitor"/>
    <property type="match status" value="7"/>
</dbReference>
<dbReference type="Pfam" id="PF13855">
    <property type="entry name" value="LRR_8"/>
    <property type="match status" value="6"/>
</dbReference>
<evidence type="ECO:0000256" key="11">
    <source>
        <dbReference type="SAM" id="MobiDB-lite"/>
    </source>
</evidence>
<dbReference type="Gene3D" id="3.40.50.10140">
    <property type="entry name" value="Toll/interleukin-1 receptor homology (TIR) domain"/>
    <property type="match status" value="1"/>
</dbReference>
<evidence type="ECO:0000256" key="9">
    <source>
        <dbReference type="ARBA" id="ARBA00023170"/>
    </source>
</evidence>
<comment type="subcellular location">
    <subcellularLocation>
        <location evidence="1">Membrane</location>
        <topology evidence="1">Single-pass type I membrane protein</topology>
    </subcellularLocation>
</comment>
<proteinExistence type="inferred from homology"/>
<dbReference type="SUPFAM" id="SSF52058">
    <property type="entry name" value="L domain-like"/>
    <property type="match status" value="4"/>
</dbReference>
<feature type="compositionally biased region" description="Polar residues" evidence="11">
    <location>
        <begin position="1479"/>
        <end position="1494"/>
    </location>
</feature>
<dbReference type="InterPro" id="IPR032675">
    <property type="entry name" value="LRR_dom_sf"/>
</dbReference>
<evidence type="ECO:0000256" key="13">
    <source>
        <dbReference type="SAM" id="SignalP"/>
    </source>
</evidence>
<dbReference type="SMART" id="SM00364">
    <property type="entry name" value="LRR_BAC"/>
    <property type="match status" value="10"/>
</dbReference>
<feature type="transmembrane region" description="Helical" evidence="12">
    <location>
        <begin position="1101"/>
        <end position="1125"/>
    </location>
</feature>
<dbReference type="InterPro" id="IPR001611">
    <property type="entry name" value="Leu-rich_rpt"/>
</dbReference>
<evidence type="ECO:0000256" key="1">
    <source>
        <dbReference type="ARBA" id="ARBA00004479"/>
    </source>
</evidence>
<evidence type="ECO:0000256" key="2">
    <source>
        <dbReference type="ARBA" id="ARBA00009634"/>
    </source>
</evidence>
<keyword evidence="9" id="KW-0675">Receptor</keyword>
<dbReference type="InterPro" id="IPR000157">
    <property type="entry name" value="TIR_dom"/>
</dbReference>
<accession>A0A9N9RQZ6</accession>
<dbReference type="GO" id="GO:0016020">
    <property type="term" value="C:membrane"/>
    <property type="evidence" value="ECO:0007669"/>
    <property type="project" value="UniProtKB-SubCell"/>
</dbReference>
<dbReference type="InterPro" id="IPR035897">
    <property type="entry name" value="Toll_tir_struct_dom_sf"/>
</dbReference>
<feature type="compositionally biased region" description="Low complexity" evidence="11">
    <location>
        <begin position="1456"/>
        <end position="1468"/>
    </location>
</feature>
<keyword evidence="7 12" id="KW-1133">Transmembrane helix</keyword>
<keyword evidence="8 12" id="KW-0472">Membrane</keyword>
<dbReference type="SMART" id="SM00082">
    <property type="entry name" value="LRRCT"/>
    <property type="match status" value="1"/>
</dbReference>
<dbReference type="InterPro" id="IPR003591">
    <property type="entry name" value="Leu-rich_rpt_typical-subtyp"/>
</dbReference>
<evidence type="ECO:0000256" key="12">
    <source>
        <dbReference type="SAM" id="Phobius"/>
    </source>
</evidence>
<evidence type="ECO:0000256" key="8">
    <source>
        <dbReference type="ARBA" id="ARBA00023136"/>
    </source>
</evidence>
<evidence type="ECO:0000259" key="14">
    <source>
        <dbReference type="PROSITE" id="PS50104"/>
    </source>
</evidence>
<protein>
    <recommendedName>
        <fullName evidence="14">TIR domain-containing protein</fullName>
    </recommendedName>
</protein>
<dbReference type="PROSITE" id="PS50104">
    <property type="entry name" value="TIR"/>
    <property type="match status" value="1"/>
</dbReference>
<feature type="domain" description="TIR" evidence="14">
    <location>
        <begin position="1183"/>
        <end position="1330"/>
    </location>
</feature>
<dbReference type="PANTHER" id="PTHR24366:SF39">
    <property type="entry name" value="LEUCINE RICH REPEAT, IG-LIKE AND TRANSMEMBRANE DOMAINS 2"/>
    <property type="match status" value="1"/>
</dbReference>
<dbReference type="OrthoDB" id="2015831at2759"/>
<evidence type="ECO:0000256" key="7">
    <source>
        <dbReference type="ARBA" id="ARBA00022989"/>
    </source>
</evidence>
<reference evidence="15" key="2">
    <citation type="submission" date="2022-10" db="EMBL/GenBank/DDBJ databases">
        <authorList>
            <consortium name="ENA_rothamsted_submissions"/>
            <consortium name="culmorum"/>
            <person name="King R."/>
        </authorList>
    </citation>
    <scope>NUCLEOTIDE SEQUENCE</scope>
</reference>
<keyword evidence="10" id="KW-0325">Glycoprotein</keyword>
<keyword evidence="5 13" id="KW-0732">Signal</keyword>
<dbReference type="GO" id="GO:0071944">
    <property type="term" value="C:cell periphery"/>
    <property type="evidence" value="ECO:0007669"/>
    <property type="project" value="UniProtKB-ARBA"/>
</dbReference>
<gene>
    <name evidence="15" type="ORF">CHIRRI_LOCUS4917</name>
</gene>
<evidence type="ECO:0000256" key="6">
    <source>
        <dbReference type="ARBA" id="ARBA00022737"/>
    </source>
</evidence>
<dbReference type="SMART" id="SM00369">
    <property type="entry name" value="LRR_TYP"/>
    <property type="match status" value="19"/>
</dbReference>
<keyword evidence="3" id="KW-0433">Leucine-rich repeat</keyword>
<evidence type="ECO:0000256" key="10">
    <source>
        <dbReference type="ARBA" id="ARBA00023180"/>
    </source>
</evidence>
<dbReference type="EMBL" id="OU895878">
    <property type="protein sequence ID" value="CAG9802001.1"/>
    <property type="molecule type" value="Genomic_DNA"/>
</dbReference>
<feature type="signal peptide" evidence="13">
    <location>
        <begin position="1"/>
        <end position="19"/>
    </location>
</feature>
<reference evidence="15" key="1">
    <citation type="submission" date="2022-01" db="EMBL/GenBank/DDBJ databases">
        <authorList>
            <person name="King R."/>
        </authorList>
    </citation>
    <scope>NUCLEOTIDE SEQUENCE</scope>
</reference>
<feature type="compositionally biased region" description="Polar residues" evidence="11">
    <location>
        <begin position="1428"/>
        <end position="1443"/>
    </location>
</feature>
<dbReference type="FunFam" id="3.80.10.10:FF:001164">
    <property type="entry name" value="GH01279p"/>
    <property type="match status" value="1"/>
</dbReference>
<evidence type="ECO:0000256" key="5">
    <source>
        <dbReference type="ARBA" id="ARBA00022729"/>
    </source>
</evidence>
<keyword evidence="4 12" id="KW-0812">Transmembrane</keyword>